<reference evidence="6 7" key="2">
    <citation type="journal article" date="2011" name="J. Bacteriol.">
        <title>Complete genome sequences for the anaerobic, extremely thermophilic plant biomass-degrading bacteria Caldicellulosiruptor hydrothermalis, Caldicellulosiruptor kristjanssonii, Caldicellulosiruptor kronotskyensis, Caldicellulosiruptor owensenis, and Caldicellulosiruptor lactoaceticus.</title>
        <authorList>
            <person name="Blumer-Schuette S.E."/>
            <person name="Ozdemir I."/>
            <person name="Mistry D."/>
            <person name="Lucas S."/>
            <person name="Lapidus A."/>
            <person name="Cheng J.F."/>
            <person name="Goodwin L.A."/>
            <person name="Pitluck S."/>
            <person name="Land M.L."/>
            <person name="Hauser L.J."/>
            <person name="Woyke T."/>
            <person name="Mikhailova N."/>
            <person name="Pati A."/>
            <person name="Kyrpides N.C."/>
            <person name="Ivanova N."/>
            <person name="Detter J.C."/>
            <person name="Walston-Davenport K."/>
            <person name="Han S."/>
            <person name="Adams M.W."/>
            <person name="Kelly R.M."/>
        </authorList>
    </citation>
    <scope>NUCLEOTIDE SEQUENCE [LARGE SCALE GENOMIC DNA]</scope>
    <source>
        <strain evidence="7">DSM 18901 / VKM B-2411 / 108</strain>
    </source>
</reference>
<feature type="binding site" evidence="3">
    <location>
        <begin position="114"/>
        <end position="118"/>
    </location>
    <ligand>
        <name>substrate</name>
    </ligand>
</feature>
<evidence type="ECO:0000256" key="3">
    <source>
        <dbReference type="PIRSR" id="PIRSR610972-2"/>
    </source>
</evidence>
<feature type="binding site" evidence="4">
    <location>
        <position position="170"/>
    </location>
    <ligand>
        <name>Mg(2+)</name>
        <dbReference type="ChEBI" id="CHEBI:18420"/>
    </ligand>
</feature>
<dbReference type="InterPro" id="IPR006439">
    <property type="entry name" value="HAD-SF_hydro_IA"/>
</dbReference>
<dbReference type="Gene3D" id="1.10.150.240">
    <property type="entry name" value="Putative phosphatase, domain 2"/>
    <property type="match status" value="1"/>
</dbReference>
<dbReference type="OrthoDB" id="9797743at2"/>
<feature type="binding site" evidence="4">
    <location>
        <position position="11"/>
    </location>
    <ligand>
        <name>Mg(2+)</name>
        <dbReference type="ChEBI" id="CHEBI:18420"/>
    </ligand>
</feature>
<feature type="binding site" evidence="4">
    <location>
        <position position="169"/>
    </location>
    <ligand>
        <name>Mg(2+)</name>
        <dbReference type="ChEBI" id="CHEBI:18420"/>
    </ligand>
</feature>
<evidence type="ECO:0000313" key="7">
    <source>
        <dbReference type="Proteomes" id="UP000006890"/>
    </source>
</evidence>
<dbReference type="eggNOG" id="COG0637">
    <property type="taxonomic scope" value="Bacteria"/>
</dbReference>
<dbReference type="Pfam" id="PF00702">
    <property type="entry name" value="Hydrolase"/>
    <property type="match status" value="1"/>
</dbReference>
<feature type="binding site" evidence="3">
    <location>
        <position position="145"/>
    </location>
    <ligand>
        <name>substrate</name>
    </ligand>
</feature>
<feature type="binding site" evidence="3">
    <location>
        <begin position="44"/>
        <end position="49"/>
    </location>
    <ligand>
        <name>substrate</name>
    </ligand>
</feature>
<dbReference type="KEGG" id="chd:Calhy_2341"/>
<dbReference type="Proteomes" id="UP000006890">
    <property type="component" value="Chromosome"/>
</dbReference>
<dbReference type="PANTHER" id="PTHR43481">
    <property type="entry name" value="FRUCTOSE-1-PHOSPHATE PHOSPHATASE"/>
    <property type="match status" value="1"/>
</dbReference>
<dbReference type="GO" id="GO:0050308">
    <property type="term" value="F:sugar-phosphatase activity"/>
    <property type="evidence" value="ECO:0007669"/>
    <property type="project" value="TreeGrafter"/>
</dbReference>
<dbReference type="GO" id="GO:0000287">
    <property type="term" value="F:magnesium ion binding"/>
    <property type="evidence" value="ECO:0007669"/>
    <property type="project" value="InterPro"/>
</dbReference>
<dbReference type="InterPro" id="IPR010976">
    <property type="entry name" value="B-phosphoglucomutase_hydrolase"/>
</dbReference>
<dbReference type="InterPro" id="IPR051806">
    <property type="entry name" value="HAD-like_SPP"/>
</dbReference>
<sequence length="211" mass="23529">MIIKGVIFDLDGVIVSTDSLHYLAWKKIADKEGIYFDEEINHRLRGVSRIESLNILLEKANRVYTEEEKMRLADEKNNYYIELLKNLTPNDVLPGIIKVLKVLKEKGIKIAIGSSSKNAKVILERIGLLNSFDAISDGNDITRSKPFPDVFLVTAQKLWLKPEHCLVVEDAVAGIKAAKAAGMFAAAIGDAKKSVEADFILDSIEDLLRYV</sequence>
<dbReference type="NCBIfam" id="TIGR02009">
    <property type="entry name" value="PGMB-YQAB-SF"/>
    <property type="match status" value="1"/>
</dbReference>
<dbReference type="NCBIfam" id="TIGR01990">
    <property type="entry name" value="bPGM"/>
    <property type="match status" value="1"/>
</dbReference>
<feature type="binding site" evidence="3">
    <location>
        <position position="52"/>
    </location>
    <ligand>
        <name>substrate</name>
    </ligand>
</feature>
<dbReference type="GO" id="GO:0005975">
    <property type="term" value="P:carbohydrate metabolic process"/>
    <property type="evidence" value="ECO:0007669"/>
    <property type="project" value="InterPro"/>
</dbReference>
<keyword evidence="4" id="KW-0460">Magnesium</keyword>
<dbReference type="NCBIfam" id="TIGR01549">
    <property type="entry name" value="HAD-SF-IA-v1"/>
    <property type="match status" value="1"/>
</dbReference>
<protein>
    <submittedName>
        <fullName evidence="6">Beta-phosphoglucomutase</fullName>
    </submittedName>
</protein>
<feature type="binding site" evidence="3">
    <location>
        <position position="25"/>
    </location>
    <ligand>
        <name>substrate</name>
    </ligand>
</feature>
<dbReference type="SFLD" id="SFLDG01129">
    <property type="entry name" value="C1.5:_HAD__Beta-PGM__Phosphata"/>
    <property type="match status" value="1"/>
</dbReference>
<feature type="binding site" evidence="3">
    <location>
        <position position="76"/>
    </location>
    <ligand>
        <name>substrate</name>
    </ligand>
</feature>
<evidence type="ECO:0000256" key="4">
    <source>
        <dbReference type="PIRSR" id="PIRSR610972-3"/>
    </source>
</evidence>
<dbReference type="InterPro" id="IPR036412">
    <property type="entry name" value="HAD-like_sf"/>
</dbReference>
<dbReference type="SFLD" id="SFLDS00003">
    <property type="entry name" value="Haloacid_Dehalogenase"/>
    <property type="match status" value="1"/>
</dbReference>
<dbReference type="InterPro" id="IPR010972">
    <property type="entry name" value="Beta-PGM"/>
</dbReference>
<accession>E4Q8R7</accession>
<dbReference type="SUPFAM" id="SSF56784">
    <property type="entry name" value="HAD-like"/>
    <property type="match status" value="1"/>
</dbReference>
<comment type="cofactor">
    <cofactor evidence="4">
        <name>Mg(2+)</name>
        <dbReference type="ChEBI" id="CHEBI:18420"/>
    </cofactor>
    <text evidence="4">Binds 2 magnesium ions per subunit.</text>
</comment>
<reference key="1">
    <citation type="submission" date="2010-09" db="EMBL/GenBank/DDBJ databases">
        <title>Complete sequence of Caldicellulosiruptor hydrothermalis 108.</title>
        <authorList>
            <consortium name="US DOE Joint Genome Institute"/>
            <person name="Lucas S."/>
            <person name="Copeland A."/>
            <person name="Lapidus A."/>
            <person name="Cheng J.-F."/>
            <person name="Bruce D."/>
            <person name="Goodwin L."/>
            <person name="Pitluck S."/>
            <person name="Davenport K."/>
            <person name="Detter J.C."/>
            <person name="Han C."/>
            <person name="Tapia R."/>
            <person name="Land M."/>
            <person name="Hauser L."/>
            <person name="Chang Y.-J."/>
            <person name="Jeffries C."/>
            <person name="Kyrpides N."/>
            <person name="Ivanova N."/>
            <person name="Mikhailova N."/>
            <person name="Blumer-Schuette S.E."/>
            <person name="Kelly R.M."/>
            <person name="Woyke T."/>
        </authorList>
    </citation>
    <scope>NUCLEOTIDE SEQUENCE</scope>
    <source>
        <strain>108</strain>
    </source>
</reference>
<evidence type="ECO:0000256" key="5">
    <source>
        <dbReference type="PIRSR" id="PIRSR610972-4"/>
    </source>
</evidence>
<keyword evidence="7" id="KW-1185">Reference proteome</keyword>
<feature type="active site" description="Nucleophile" evidence="2">
    <location>
        <position position="9"/>
    </location>
</feature>
<dbReference type="GO" id="GO:0008801">
    <property type="term" value="F:beta-phosphoglucomutase activity"/>
    <property type="evidence" value="ECO:0007669"/>
    <property type="project" value="InterPro"/>
</dbReference>
<proteinExistence type="inferred from homology"/>
<dbReference type="STRING" id="632292.Calhy_2341"/>
<dbReference type="EMBL" id="CP002219">
    <property type="protein sequence ID" value="ADQ08041.1"/>
    <property type="molecule type" value="Genomic_DNA"/>
</dbReference>
<dbReference type="InterPro" id="IPR023198">
    <property type="entry name" value="PGP-like_dom2"/>
</dbReference>
<keyword evidence="4" id="KW-0479">Metal-binding</keyword>
<dbReference type="CDD" id="cd02598">
    <property type="entry name" value="HAD_BPGM"/>
    <property type="match status" value="1"/>
</dbReference>
<name>E4Q8R7_CALH1</name>
<comment type="similarity">
    <text evidence="1">Belongs to the HAD-like hydrolase superfamily. CbbY/CbbZ/Gph/YieH family.</text>
</comment>
<gene>
    <name evidence="6" type="ordered locus">Calhy_2341</name>
</gene>
<dbReference type="AlphaFoldDB" id="E4Q8R7"/>
<feature type="binding site" evidence="4">
    <location>
        <position position="9"/>
    </location>
    <ligand>
        <name>Mg(2+)</name>
        <dbReference type="ChEBI" id="CHEBI:18420"/>
    </ligand>
</feature>
<dbReference type="InterPro" id="IPR023214">
    <property type="entry name" value="HAD_sf"/>
</dbReference>
<dbReference type="Gene3D" id="3.40.50.1000">
    <property type="entry name" value="HAD superfamily/HAD-like"/>
    <property type="match status" value="1"/>
</dbReference>
<dbReference type="NCBIfam" id="TIGR01509">
    <property type="entry name" value="HAD-SF-IA-v3"/>
    <property type="match status" value="1"/>
</dbReference>
<organism evidence="6 7">
    <name type="scientific">Caldicellulosiruptor hydrothermalis (strain DSM 18901 / VKM B-2411 / 108)</name>
    <dbReference type="NCBI Taxonomy" id="632292"/>
    <lineage>
        <taxon>Bacteria</taxon>
        <taxon>Bacillati</taxon>
        <taxon>Bacillota</taxon>
        <taxon>Bacillota incertae sedis</taxon>
        <taxon>Caldicellulosiruptorales</taxon>
        <taxon>Caldicellulosiruptoraceae</taxon>
        <taxon>Caldicellulosiruptor</taxon>
    </lineage>
</organism>
<feature type="site" description="Important for catalytic activity and assists the phosphoryl transfer reaction to Asp8 by balancing charge and orienting the reacting groups" evidence="5">
    <location>
        <position position="145"/>
    </location>
</feature>
<evidence type="ECO:0000256" key="1">
    <source>
        <dbReference type="ARBA" id="ARBA00006171"/>
    </source>
</evidence>
<feature type="binding site" evidence="3">
    <location>
        <begin position="9"/>
        <end position="11"/>
    </location>
    <ligand>
        <name>substrate</name>
    </ligand>
</feature>
<feature type="site" description="Important for catalytic activity and assists the phosphoryl transfer reaction to Asp8 by balancing charge and orienting the reacting groups" evidence="5">
    <location>
        <position position="114"/>
    </location>
</feature>
<dbReference type="RefSeq" id="WP_013404182.1">
    <property type="nucleotide sequence ID" value="NC_014652.1"/>
</dbReference>
<dbReference type="HOGENOM" id="CLU_045011_13_3_9"/>
<dbReference type="SFLD" id="SFLDG01135">
    <property type="entry name" value="C1.5.6:_HAD__Beta-PGM__Phospha"/>
    <property type="match status" value="1"/>
</dbReference>
<evidence type="ECO:0000313" key="6">
    <source>
        <dbReference type="EMBL" id="ADQ08041.1"/>
    </source>
</evidence>
<evidence type="ECO:0000256" key="2">
    <source>
        <dbReference type="PIRSR" id="PIRSR610972-1"/>
    </source>
</evidence>
<feature type="active site" description="Proton donor/acceptor" evidence="2">
    <location>
        <position position="11"/>
    </location>
</feature>
<dbReference type="PANTHER" id="PTHR43481:SF4">
    <property type="entry name" value="GLYCEROL-1-PHOSPHATE PHOSPHOHYDROLASE 1-RELATED"/>
    <property type="match status" value="1"/>
</dbReference>